<proteinExistence type="predicted"/>
<evidence type="ECO:0000256" key="1">
    <source>
        <dbReference type="SAM" id="MobiDB-lite"/>
    </source>
</evidence>
<feature type="compositionally biased region" description="Acidic residues" evidence="1">
    <location>
        <begin position="47"/>
        <end position="61"/>
    </location>
</feature>
<sequence>MYHIPGRHHAVLRFYCGYYHVKFLNVKGLDQIKGTDMLRSPEWLEMEASDNDEDLTEEDGDETRAGRRCLHR</sequence>
<dbReference type="EMBL" id="MTYJ01000040">
    <property type="protein sequence ID" value="OQV19355.1"/>
    <property type="molecule type" value="Genomic_DNA"/>
</dbReference>
<feature type="region of interest" description="Disordered" evidence="1">
    <location>
        <begin position="47"/>
        <end position="72"/>
    </location>
</feature>
<evidence type="ECO:0000313" key="2">
    <source>
        <dbReference type="EMBL" id="OQV19355.1"/>
    </source>
</evidence>
<protein>
    <submittedName>
        <fullName evidence="2">Uncharacterized protein</fullName>
    </submittedName>
</protein>
<dbReference type="Proteomes" id="UP000192578">
    <property type="component" value="Unassembled WGS sequence"/>
</dbReference>
<accession>A0A1W0WVW8</accession>
<evidence type="ECO:0000313" key="3">
    <source>
        <dbReference type="Proteomes" id="UP000192578"/>
    </source>
</evidence>
<gene>
    <name evidence="2" type="ORF">BV898_06590</name>
</gene>
<reference evidence="3" key="1">
    <citation type="submission" date="2017-01" db="EMBL/GenBank/DDBJ databases">
        <title>Comparative genomics of anhydrobiosis in the tardigrade Hypsibius dujardini.</title>
        <authorList>
            <person name="Yoshida Y."/>
            <person name="Koutsovoulos G."/>
            <person name="Laetsch D."/>
            <person name="Stevens L."/>
            <person name="Kumar S."/>
            <person name="Horikawa D."/>
            <person name="Ishino K."/>
            <person name="Komine S."/>
            <person name="Tomita M."/>
            <person name="Blaxter M."/>
            <person name="Arakawa K."/>
        </authorList>
    </citation>
    <scope>NUCLEOTIDE SEQUENCE [LARGE SCALE GENOMIC DNA]</scope>
    <source>
        <strain evidence="3">Z151</strain>
    </source>
</reference>
<comment type="caution">
    <text evidence="2">The sequence shown here is derived from an EMBL/GenBank/DDBJ whole genome shotgun (WGS) entry which is preliminary data.</text>
</comment>
<name>A0A1W0WVW8_HYPEX</name>
<organism evidence="2 3">
    <name type="scientific">Hypsibius exemplaris</name>
    <name type="common">Freshwater tardigrade</name>
    <dbReference type="NCBI Taxonomy" id="2072580"/>
    <lineage>
        <taxon>Eukaryota</taxon>
        <taxon>Metazoa</taxon>
        <taxon>Ecdysozoa</taxon>
        <taxon>Tardigrada</taxon>
        <taxon>Eutardigrada</taxon>
        <taxon>Parachela</taxon>
        <taxon>Hypsibioidea</taxon>
        <taxon>Hypsibiidae</taxon>
        <taxon>Hypsibius</taxon>
    </lineage>
</organism>
<dbReference type="AlphaFoldDB" id="A0A1W0WVW8"/>
<keyword evidence="3" id="KW-1185">Reference proteome</keyword>